<reference evidence="8" key="1">
    <citation type="journal article" date="2012" name="Proc. Natl. Acad. Sci. U.S.A.">
        <title>Antigenic diversity is generated by distinct evolutionary mechanisms in African trypanosome species.</title>
        <authorList>
            <person name="Jackson A.P."/>
            <person name="Berry A."/>
            <person name="Aslett M."/>
            <person name="Allison H.C."/>
            <person name="Burton P."/>
            <person name="Vavrova-Anderson J."/>
            <person name="Brown R."/>
            <person name="Browne H."/>
            <person name="Corton N."/>
            <person name="Hauser H."/>
            <person name="Gamble J."/>
            <person name="Gilderthorp R."/>
            <person name="Marcello L."/>
            <person name="McQuillan J."/>
            <person name="Otto T.D."/>
            <person name="Quail M.A."/>
            <person name="Sanders M.J."/>
            <person name="van Tonder A."/>
            <person name="Ginger M.L."/>
            <person name="Field M.C."/>
            <person name="Barry J.D."/>
            <person name="Hertz-Fowler C."/>
            <person name="Berriman M."/>
        </authorList>
    </citation>
    <scope>NUCLEOTIDE SEQUENCE</scope>
    <source>
        <strain evidence="8">IL3000</strain>
    </source>
</reference>
<keyword evidence="5 7" id="KW-0802">TPR repeat</keyword>
<feature type="repeat" description="TPR" evidence="7">
    <location>
        <begin position="299"/>
        <end position="332"/>
    </location>
</feature>
<dbReference type="SUPFAM" id="SSF48452">
    <property type="entry name" value="TPR-like"/>
    <property type="match status" value="2"/>
</dbReference>
<keyword evidence="1 8" id="KW-0132">Cell division</keyword>
<keyword evidence="3" id="KW-0498">Mitosis</keyword>
<dbReference type="VEuPathDB" id="TriTrypDB:TcIL3000_6_1180"/>
<dbReference type="PANTHER" id="PTHR12558:SF9">
    <property type="entry name" value="CELL DIVISION CYCLE PROTEIN 16 HOMOLOG"/>
    <property type="match status" value="1"/>
</dbReference>
<evidence type="ECO:0000256" key="5">
    <source>
        <dbReference type="ARBA" id="ARBA00022803"/>
    </source>
</evidence>
<evidence type="ECO:0000256" key="2">
    <source>
        <dbReference type="ARBA" id="ARBA00022737"/>
    </source>
</evidence>
<keyword evidence="2" id="KW-0677">Repeat</keyword>
<dbReference type="GO" id="GO:0051301">
    <property type="term" value="P:cell division"/>
    <property type="evidence" value="ECO:0007669"/>
    <property type="project" value="UniProtKB-KW"/>
</dbReference>
<evidence type="ECO:0000256" key="3">
    <source>
        <dbReference type="ARBA" id="ARBA00022776"/>
    </source>
</evidence>
<keyword evidence="4" id="KW-0833">Ubl conjugation pathway</keyword>
<dbReference type="AlphaFoldDB" id="G0UNC6"/>
<dbReference type="InterPro" id="IPR019734">
    <property type="entry name" value="TPR_rpt"/>
</dbReference>
<dbReference type="EMBL" id="HE575319">
    <property type="protein sequence ID" value="CCC90944.1"/>
    <property type="molecule type" value="Genomic_DNA"/>
</dbReference>
<dbReference type="EMBL" id="HE575319">
    <property type="protein sequence ID" value="CCC90886.1"/>
    <property type="molecule type" value="Genomic_DNA"/>
</dbReference>
<keyword evidence="6" id="KW-0131">Cell cycle</keyword>
<dbReference type="Pfam" id="PF13181">
    <property type="entry name" value="TPR_8"/>
    <property type="match status" value="3"/>
</dbReference>
<dbReference type="PANTHER" id="PTHR12558">
    <property type="entry name" value="CELL DIVISION CYCLE 16,23,27"/>
    <property type="match status" value="1"/>
</dbReference>
<dbReference type="PROSITE" id="PS50005">
    <property type="entry name" value="TPR"/>
    <property type="match status" value="2"/>
</dbReference>
<protein>
    <submittedName>
        <fullName evidence="8">Putative cell division cycle protein 16</fullName>
    </submittedName>
</protein>
<organism evidence="8">
    <name type="scientific">Trypanosoma congolense (strain IL3000)</name>
    <dbReference type="NCBI Taxonomy" id="1068625"/>
    <lineage>
        <taxon>Eukaryota</taxon>
        <taxon>Discoba</taxon>
        <taxon>Euglenozoa</taxon>
        <taxon>Kinetoplastea</taxon>
        <taxon>Metakinetoplastina</taxon>
        <taxon>Trypanosomatida</taxon>
        <taxon>Trypanosomatidae</taxon>
        <taxon>Trypanosoma</taxon>
        <taxon>Nannomonas</taxon>
    </lineage>
</organism>
<dbReference type="VEuPathDB" id="TriTrypDB:TcIL3000_6_1790"/>
<proteinExistence type="predicted"/>
<feature type="repeat" description="TPR" evidence="7">
    <location>
        <begin position="106"/>
        <end position="139"/>
    </location>
</feature>
<sequence>MEMTALLESNAKRLLDSEQPLSAVPLTAILQRANPNSTRYSLLHAKTLFAARDYDQSLRVASAVIKSDENNVDAMLIAMKAAYELGDIKGCSGFADRLKESHAANVVALCYLGRCAELSGDTKRAVHSYRAALDIDPYSGEPMNALIERKLLSVTDLRVVIESLKLPPEAEALRAAYKARLPGESVPHELQEYIPRTTLMLQAARIEYEKNDLQQALNLTEGLLEILPFNRECVCLHLSILVDTKATSKLFDIAHLLCNSKPHAELAVYAIGCFHYSLSNYERAGRFFSRATELDAFFAEAWIAYGHCYAKLEEGEQALSVYRRAMNYFPGLPCCSIFVGMQYSRIHQWRLASYFLEEARQAVPNDPLVLNEIGVLYVKTQRVQDALQLLLLAYQSLPNADNASEHRDCIIFNLATVYRKLQYYEEAITFYTLYVKCRPNASHGHCALAFTHHLMGNMKMAIAHYHTALSIKGDSFCRDMLDRALAAEFGEASGGFADRIEGFLSSPSPDDVSFSAASRTLRSESMATGSKDNSFHPSVGRSLFFPT</sequence>
<gene>
    <name evidence="8" type="ORF">TCIL3000_6_1180</name>
    <name evidence="9" type="ORF">TCIL3000_6_1790</name>
</gene>
<evidence type="ECO:0000256" key="4">
    <source>
        <dbReference type="ARBA" id="ARBA00022786"/>
    </source>
</evidence>
<evidence type="ECO:0000313" key="9">
    <source>
        <dbReference type="EMBL" id="CCC90944.1"/>
    </source>
</evidence>
<evidence type="ECO:0000256" key="1">
    <source>
        <dbReference type="ARBA" id="ARBA00022618"/>
    </source>
</evidence>
<accession>G0UNC6</accession>
<evidence type="ECO:0000313" key="8">
    <source>
        <dbReference type="EMBL" id="CCC90886.1"/>
    </source>
</evidence>
<dbReference type="Gene3D" id="1.25.40.10">
    <property type="entry name" value="Tetratricopeptide repeat domain"/>
    <property type="match status" value="1"/>
</dbReference>
<dbReference type="InterPro" id="IPR011990">
    <property type="entry name" value="TPR-like_helical_dom_sf"/>
</dbReference>
<evidence type="ECO:0000256" key="6">
    <source>
        <dbReference type="ARBA" id="ARBA00023306"/>
    </source>
</evidence>
<dbReference type="SMART" id="SM00028">
    <property type="entry name" value="TPR"/>
    <property type="match status" value="6"/>
</dbReference>
<name>G0UNC6_TRYCI</name>
<evidence type="ECO:0000256" key="7">
    <source>
        <dbReference type="PROSITE-ProRule" id="PRU00339"/>
    </source>
</evidence>